<organism evidence="2 3">
    <name type="scientific">Brevundimonas albigilva</name>
    <dbReference type="NCBI Taxonomy" id="1312364"/>
    <lineage>
        <taxon>Bacteria</taxon>
        <taxon>Pseudomonadati</taxon>
        <taxon>Pseudomonadota</taxon>
        <taxon>Alphaproteobacteria</taxon>
        <taxon>Caulobacterales</taxon>
        <taxon>Caulobacteraceae</taxon>
        <taxon>Brevundimonas</taxon>
    </lineage>
</organism>
<feature type="transmembrane region" description="Helical" evidence="1">
    <location>
        <begin position="6"/>
        <end position="28"/>
    </location>
</feature>
<dbReference type="Proteomes" id="UP001055429">
    <property type="component" value="Chromosome"/>
</dbReference>
<name>A0ABY4SNX9_9CAUL</name>
<accession>A0ABY4SNX9</accession>
<keyword evidence="3" id="KW-1185">Reference proteome</keyword>
<keyword evidence="1" id="KW-0472">Membrane</keyword>
<dbReference type="RefSeq" id="WP_250202214.1">
    <property type="nucleotide sequence ID" value="NZ_CP097649.1"/>
</dbReference>
<proteinExistence type="predicted"/>
<sequence length="244" mass="28242">MDWDAIFEWIGRFAVVLTFVGGFAVWFGKTYVDKWLTKRFQGQMDDLKHVQAQEIERLRAKIAGSLDRATKLHQREFEVLPKAWDLLATALGSATRVTARFQPAIANPSNATPEGLEILLAKTPFDEEQKQAVRNAKRFDKETVFHDLMMRYAFADAEREAQEFHNYTIQFGIFIEPSIRVRLSRVSSELRSGLYVYRQRFELPQVKPWPIAEAQAHIAKASEYAEEIDKMITDRLWSAVKLDD</sequence>
<reference evidence="2" key="1">
    <citation type="submission" date="2022-05" db="EMBL/GenBank/DDBJ databases">
        <title>Brevundimonas albigilva TT17 genome sequence.</title>
        <authorList>
            <person name="Lee K."/>
            <person name="Son H."/>
        </authorList>
    </citation>
    <scope>NUCLEOTIDE SEQUENCE</scope>
    <source>
        <strain evidence="2">TT17</strain>
    </source>
</reference>
<keyword evidence="1" id="KW-1133">Transmembrane helix</keyword>
<gene>
    <name evidence="2" type="ORF">M8231_02925</name>
</gene>
<keyword evidence="1" id="KW-0812">Transmembrane</keyword>
<evidence type="ECO:0000256" key="1">
    <source>
        <dbReference type="SAM" id="Phobius"/>
    </source>
</evidence>
<evidence type="ECO:0000313" key="2">
    <source>
        <dbReference type="EMBL" id="URI15959.1"/>
    </source>
</evidence>
<dbReference type="EMBL" id="CP097649">
    <property type="protein sequence ID" value="URI15959.1"/>
    <property type="molecule type" value="Genomic_DNA"/>
</dbReference>
<protein>
    <submittedName>
        <fullName evidence="2">Uncharacterized protein</fullName>
    </submittedName>
</protein>
<evidence type="ECO:0000313" key="3">
    <source>
        <dbReference type="Proteomes" id="UP001055429"/>
    </source>
</evidence>